<dbReference type="InterPro" id="IPR036010">
    <property type="entry name" value="2Fe-2S_ferredoxin-like_sf"/>
</dbReference>
<evidence type="ECO:0000313" key="11">
    <source>
        <dbReference type="Proteomes" id="UP001260715"/>
    </source>
</evidence>
<evidence type="ECO:0000256" key="6">
    <source>
        <dbReference type="ARBA" id="ARBA00023004"/>
    </source>
</evidence>
<accession>A0ABU1PMS1</accession>
<comment type="similarity">
    <text evidence="1">Belongs to the 2Fe2S plant-type ferredoxin family.</text>
</comment>
<keyword evidence="7" id="KW-0411">Iron-sulfur</keyword>
<keyword evidence="2" id="KW-0813">Transport</keyword>
<evidence type="ECO:0000259" key="9">
    <source>
        <dbReference type="PROSITE" id="PS51085"/>
    </source>
</evidence>
<evidence type="ECO:0000256" key="5">
    <source>
        <dbReference type="ARBA" id="ARBA00022982"/>
    </source>
</evidence>
<dbReference type="PROSITE" id="PS51085">
    <property type="entry name" value="2FE2S_FER_2"/>
    <property type="match status" value="1"/>
</dbReference>
<gene>
    <name evidence="10" type="ORF">J2W50_004879</name>
</gene>
<dbReference type="Proteomes" id="UP001260715">
    <property type="component" value="Unassembled WGS sequence"/>
</dbReference>
<evidence type="ECO:0000256" key="8">
    <source>
        <dbReference type="ARBA" id="ARBA00034078"/>
    </source>
</evidence>
<evidence type="ECO:0000256" key="2">
    <source>
        <dbReference type="ARBA" id="ARBA00022448"/>
    </source>
</evidence>
<evidence type="ECO:0000256" key="1">
    <source>
        <dbReference type="ARBA" id="ARBA00007874"/>
    </source>
</evidence>
<evidence type="ECO:0000256" key="7">
    <source>
        <dbReference type="ARBA" id="ARBA00023014"/>
    </source>
</evidence>
<organism evidence="10 11">
    <name type="scientific">Herbaspirillum frisingense</name>
    <dbReference type="NCBI Taxonomy" id="92645"/>
    <lineage>
        <taxon>Bacteria</taxon>
        <taxon>Pseudomonadati</taxon>
        <taxon>Pseudomonadota</taxon>
        <taxon>Betaproteobacteria</taxon>
        <taxon>Burkholderiales</taxon>
        <taxon>Oxalobacteraceae</taxon>
        <taxon>Herbaspirillum</taxon>
    </lineage>
</organism>
<dbReference type="Gene3D" id="3.10.20.30">
    <property type="match status" value="1"/>
</dbReference>
<dbReference type="PANTHER" id="PTHR43112:SF3">
    <property type="entry name" value="FERREDOXIN-2, CHLOROPLASTIC"/>
    <property type="match status" value="1"/>
</dbReference>
<keyword evidence="5" id="KW-0249">Electron transport</keyword>
<dbReference type="InterPro" id="IPR001041">
    <property type="entry name" value="2Fe-2S_ferredoxin-type"/>
</dbReference>
<reference evidence="10 11" key="1">
    <citation type="submission" date="2023-07" db="EMBL/GenBank/DDBJ databases">
        <title>Sorghum-associated microbial communities from plants grown in Nebraska, USA.</title>
        <authorList>
            <person name="Schachtman D."/>
        </authorList>
    </citation>
    <scope>NUCLEOTIDE SEQUENCE [LARGE SCALE GENOMIC DNA]</scope>
    <source>
        <strain evidence="10 11">596</strain>
    </source>
</reference>
<comment type="caution">
    <text evidence="10">The sequence shown here is derived from an EMBL/GenBank/DDBJ whole genome shotgun (WGS) entry which is preliminary data.</text>
</comment>
<dbReference type="SUPFAM" id="SSF54292">
    <property type="entry name" value="2Fe-2S ferredoxin-like"/>
    <property type="match status" value="1"/>
</dbReference>
<dbReference type="InterPro" id="IPR012675">
    <property type="entry name" value="Beta-grasp_dom_sf"/>
</dbReference>
<evidence type="ECO:0000256" key="4">
    <source>
        <dbReference type="ARBA" id="ARBA00022723"/>
    </source>
</evidence>
<dbReference type="CDD" id="cd00207">
    <property type="entry name" value="fer2"/>
    <property type="match status" value="1"/>
</dbReference>
<keyword evidence="11" id="KW-1185">Reference proteome</keyword>
<sequence length="86" mass="9458">MQFEQVPHLSLLQSGLAAGIRMPNSCRNGSCRTCMCKLSTGEIAYQIEWPGLTREEKAEGWLLPCVAEARSDLVLHVPDAVSQRGD</sequence>
<evidence type="ECO:0000256" key="3">
    <source>
        <dbReference type="ARBA" id="ARBA00022714"/>
    </source>
</evidence>
<keyword evidence="6" id="KW-0408">Iron</keyword>
<keyword evidence="3" id="KW-0001">2Fe-2S</keyword>
<name>A0ABU1PMS1_9BURK</name>
<dbReference type="PANTHER" id="PTHR43112">
    <property type="entry name" value="FERREDOXIN"/>
    <property type="match status" value="1"/>
</dbReference>
<proteinExistence type="inferred from homology"/>
<comment type="cofactor">
    <cofactor evidence="8">
        <name>[2Fe-2S] cluster</name>
        <dbReference type="ChEBI" id="CHEBI:190135"/>
    </cofactor>
</comment>
<dbReference type="EMBL" id="JAVDSJ010000008">
    <property type="protein sequence ID" value="MDR6586648.1"/>
    <property type="molecule type" value="Genomic_DNA"/>
</dbReference>
<protein>
    <submittedName>
        <fullName evidence="10">Ferredoxin</fullName>
    </submittedName>
</protein>
<dbReference type="Pfam" id="PF00111">
    <property type="entry name" value="Fer2"/>
    <property type="match status" value="1"/>
</dbReference>
<keyword evidence="4" id="KW-0479">Metal-binding</keyword>
<feature type="domain" description="2Fe-2S ferredoxin-type" evidence="9">
    <location>
        <begin position="1"/>
        <end position="81"/>
    </location>
</feature>
<evidence type="ECO:0000313" key="10">
    <source>
        <dbReference type="EMBL" id="MDR6586648.1"/>
    </source>
</evidence>